<dbReference type="GO" id="GO:0006542">
    <property type="term" value="P:glutamine biosynthetic process"/>
    <property type="evidence" value="ECO:0007669"/>
    <property type="project" value="InterPro"/>
</dbReference>
<feature type="domain" description="GS catalytic" evidence="6">
    <location>
        <begin position="117"/>
        <end position="452"/>
    </location>
</feature>
<organism evidence="7 8">
    <name type="scientific">Ferirhizobium litorale</name>
    <dbReference type="NCBI Taxonomy" id="2927786"/>
    <lineage>
        <taxon>Bacteria</taxon>
        <taxon>Pseudomonadati</taxon>
        <taxon>Pseudomonadota</taxon>
        <taxon>Alphaproteobacteria</taxon>
        <taxon>Hyphomicrobiales</taxon>
        <taxon>Rhizobiaceae</taxon>
        <taxon>Ferirhizobium</taxon>
    </lineage>
</organism>
<dbReference type="PANTHER" id="PTHR43785">
    <property type="entry name" value="GAMMA-GLUTAMYLPUTRESCINE SYNTHETASE"/>
    <property type="match status" value="1"/>
</dbReference>
<evidence type="ECO:0000256" key="4">
    <source>
        <dbReference type="PROSITE-ProRule" id="PRU01331"/>
    </source>
</evidence>
<comment type="cofactor">
    <cofactor evidence="1">
        <name>Mg(2+)</name>
        <dbReference type="ChEBI" id="CHEBI:18420"/>
    </cofactor>
</comment>
<dbReference type="PROSITE" id="PS00181">
    <property type="entry name" value="GLNA_ATP"/>
    <property type="match status" value="1"/>
</dbReference>
<keyword evidence="3" id="KW-0460">Magnesium</keyword>
<evidence type="ECO:0000256" key="2">
    <source>
        <dbReference type="ARBA" id="ARBA00022598"/>
    </source>
</evidence>
<evidence type="ECO:0000256" key="5">
    <source>
        <dbReference type="RuleBase" id="RU000384"/>
    </source>
</evidence>
<dbReference type="AlphaFoldDB" id="A0AAE3QDI1"/>
<dbReference type="EMBL" id="JALDYZ010000002">
    <property type="protein sequence ID" value="MDI7921366.1"/>
    <property type="molecule type" value="Genomic_DNA"/>
</dbReference>
<dbReference type="PANTHER" id="PTHR43785:SF12">
    <property type="entry name" value="TYPE-1 GLUTAMINE SYNTHETASE 2"/>
    <property type="match status" value="1"/>
</dbReference>
<name>A0AAE3QDI1_9HYPH</name>
<keyword evidence="8" id="KW-1185">Reference proteome</keyword>
<evidence type="ECO:0000313" key="7">
    <source>
        <dbReference type="EMBL" id="MDI7921366.1"/>
    </source>
</evidence>
<dbReference type="InterPro" id="IPR014746">
    <property type="entry name" value="Gln_synth/guanido_kin_cat_dom"/>
</dbReference>
<keyword evidence="2" id="KW-0436">Ligase</keyword>
<reference evidence="7" key="1">
    <citation type="submission" date="2022-03" db="EMBL/GenBank/DDBJ databases">
        <title>Fererhizobium litorale gen. nov., sp. nov., isolated from sandy sediments of the Sea of Japan seashore.</title>
        <authorList>
            <person name="Romanenko L."/>
            <person name="Kurilenko V."/>
            <person name="Otstavnykh N."/>
            <person name="Svetashev V."/>
            <person name="Tekutyeva L."/>
            <person name="Isaeva M."/>
            <person name="Mikhailov V."/>
        </authorList>
    </citation>
    <scope>NUCLEOTIDE SEQUENCE</scope>
    <source>
        <strain evidence="7">KMM 9576</strain>
    </source>
</reference>
<proteinExistence type="inferred from homology"/>
<evidence type="ECO:0000256" key="1">
    <source>
        <dbReference type="ARBA" id="ARBA00001946"/>
    </source>
</evidence>
<evidence type="ECO:0000259" key="6">
    <source>
        <dbReference type="PROSITE" id="PS51987"/>
    </source>
</evidence>
<comment type="similarity">
    <text evidence="4 5">Belongs to the glutamine synthetase family.</text>
</comment>
<dbReference type="InterPro" id="IPR008146">
    <property type="entry name" value="Gln_synth_cat_dom"/>
</dbReference>
<protein>
    <submittedName>
        <fullName evidence="7">Glutamine synthetase family protein</fullName>
    </submittedName>
</protein>
<dbReference type="PROSITE" id="PS51987">
    <property type="entry name" value="GS_CATALYTIC"/>
    <property type="match status" value="1"/>
</dbReference>
<dbReference type="InterPro" id="IPR027303">
    <property type="entry name" value="Gln_synth_gly_rich_site"/>
</dbReference>
<sequence>MTEHKKLAEAAIAGSDARLEILLVGMNGDLRGKQLPLEAEKKVWSGSVRLPSSTQSLDVWGDDNDDITGLSLSVGDPDGACIPDARSLAPMPWAPPGSKQVLATMHEFDGTASFMDPRAILASVLERYAERGLTPVVATELEFYVIEDNWRETGKPTPPASLTYKGIPNGFQLYDMSAVDALDGYLQTVRAYCRAQELPADATTAEFGPGQFEINLLHRPDALAAADDCIYLKRIVEQAARKHGLKSTCMAKPYADQAGSGLHVHASIVDRQGRNILDADGNDPVRLKSVCAGMLNTTRDAQLVFAPFANSYRRFQPGSFAPVDLTWGYGHRGTAIRIPDKDGPAARVEHRVAGADANPYLLLAAILGGMLLGLDEDLDPGPVTEPGAEPVDARRLTHDFLTAVEEFSASPFIADVFGEKYRKLYGDTKRKEAITFLRTVSDFDYQTYLARF</sequence>
<dbReference type="InterPro" id="IPR036651">
    <property type="entry name" value="Gln_synt_N_sf"/>
</dbReference>
<dbReference type="GO" id="GO:0006598">
    <property type="term" value="P:polyamine catabolic process"/>
    <property type="evidence" value="ECO:0007669"/>
    <property type="project" value="TreeGrafter"/>
</dbReference>
<dbReference type="Gene3D" id="3.30.590.10">
    <property type="entry name" value="Glutamine synthetase/guanido kinase, catalytic domain"/>
    <property type="match status" value="1"/>
</dbReference>
<dbReference type="RefSeq" id="WP_311785539.1">
    <property type="nucleotide sequence ID" value="NZ_JALDYY010000002.1"/>
</dbReference>
<evidence type="ECO:0000256" key="3">
    <source>
        <dbReference type="ARBA" id="ARBA00022842"/>
    </source>
</evidence>
<accession>A0AAE3QDI1</accession>
<dbReference type="SMART" id="SM01230">
    <property type="entry name" value="Gln-synt_C"/>
    <property type="match status" value="1"/>
</dbReference>
<evidence type="ECO:0000313" key="8">
    <source>
        <dbReference type="Proteomes" id="UP001161580"/>
    </source>
</evidence>
<dbReference type="Pfam" id="PF00120">
    <property type="entry name" value="Gln-synt_C"/>
    <property type="match status" value="1"/>
</dbReference>
<dbReference type="SUPFAM" id="SSF55931">
    <property type="entry name" value="Glutamine synthetase/guanido kinase"/>
    <property type="match status" value="1"/>
</dbReference>
<dbReference type="SUPFAM" id="SSF54368">
    <property type="entry name" value="Glutamine synthetase, N-terminal domain"/>
    <property type="match status" value="1"/>
</dbReference>
<dbReference type="Proteomes" id="UP001161580">
    <property type="component" value="Unassembled WGS sequence"/>
</dbReference>
<gene>
    <name evidence="7" type="ORF">MRS75_04620</name>
</gene>
<dbReference type="GO" id="GO:0004356">
    <property type="term" value="F:glutamine synthetase activity"/>
    <property type="evidence" value="ECO:0007669"/>
    <property type="project" value="InterPro"/>
</dbReference>
<comment type="caution">
    <text evidence="7">The sequence shown here is derived from an EMBL/GenBank/DDBJ whole genome shotgun (WGS) entry which is preliminary data.</text>
</comment>